<evidence type="ECO:0000313" key="9">
    <source>
        <dbReference type="Proteomes" id="UP000053259"/>
    </source>
</evidence>
<keyword evidence="9" id="KW-1185">Reference proteome</keyword>
<dbReference type="OrthoDB" id="4337792at2759"/>
<feature type="domain" description="Xylanolytic transcriptional activator regulatory" evidence="7">
    <location>
        <begin position="196"/>
        <end position="270"/>
    </location>
</feature>
<evidence type="ECO:0000259" key="7">
    <source>
        <dbReference type="SMART" id="SM00906"/>
    </source>
</evidence>
<dbReference type="InterPro" id="IPR051430">
    <property type="entry name" value="Fungal_TF_Env_Response"/>
</dbReference>
<dbReference type="GO" id="GO:0000978">
    <property type="term" value="F:RNA polymerase II cis-regulatory region sequence-specific DNA binding"/>
    <property type="evidence" value="ECO:0007669"/>
    <property type="project" value="TreeGrafter"/>
</dbReference>
<evidence type="ECO:0000256" key="2">
    <source>
        <dbReference type="ARBA" id="ARBA00022833"/>
    </source>
</evidence>
<dbReference type="Proteomes" id="UP000053259">
    <property type="component" value="Unassembled WGS sequence"/>
</dbReference>
<keyword evidence="4" id="KW-0238">DNA-binding</keyword>
<evidence type="ECO:0000256" key="1">
    <source>
        <dbReference type="ARBA" id="ARBA00022723"/>
    </source>
</evidence>
<dbReference type="GO" id="GO:0001228">
    <property type="term" value="F:DNA-binding transcription activator activity, RNA polymerase II-specific"/>
    <property type="evidence" value="ECO:0007669"/>
    <property type="project" value="TreeGrafter"/>
</dbReference>
<organism evidence="8 9">
    <name type="scientific">Verruconis gallopava</name>
    <dbReference type="NCBI Taxonomy" id="253628"/>
    <lineage>
        <taxon>Eukaryota</taxon>
        <taxon>Fungi</taxon>
        <taxon>Dikarya</taxon>
        <taxon>Ascomycota</taxon>
        <taxon>Pezizomycotina</taxon>
        <taxon>Dothideomycetes</taxon>
        <taxon>Pleosporomycetidae</taxon>
        <taxon>Venturiales</taxon>
        <taxon>Sympoventuriaceae</taxon>
        <taxon>Verruconis</taxon>
    </lineage>
</organism>
<dbReference type="VEuPathDB" id="FungiDB:PV09_08716"/>
<gene>
    <name evidence="8" type="ORF">PV09_08716</name>
</gene>
<protein>
    <recommendedName>
        <fullName evidence="7">Xylanolytic transcriptional activator regulatory domain-containing protein</fullName>
    </recommendedName>
</protein>
<sequence length="562" mass="63240">MRWSILMGTAPEFREVFDAYSKAFGHDGQPRSRTTVTDARVNQITELLLQCKRVARIIKLRCSNARAVSQEFNLILPSKEVADQMATNYFNSFESTYRILHIPTFWRDYQSFWLQPQAATVETQLQILLVVAIGSSLHQTESPDAELRNSVYSWVYAAQSWLSGPLEKEKLTFSSLQIYCLAILAREIFSIGGDLVWMSMGSLVNRAMQMGLHRDPKHLPPMSTLQAELRRRLWATILEMLVQSSLDSALPPRISLSDFDTAAPVDIEDHWIDDSTTEVPTAPAYPLGAFTSTSIQKMLLASLPTRLRIVNLLNGLHTELSYSDALVLSSEILQACQSLQKSFRNYNTPKITAFHRNLLEFLVRRFVMPLHCPFLIKSKTHPEYCYSLQVSVQSAMAILSPEPDADYSHLMALGGGMFKEGVRCAGTVLSLEFIRKLNALKLDGTLKRCSENLEVLRKYLQTILSLSTERIRQGETNVKMHLFISMILAHARAVDDDVPCEPSVTRAATESLEFCLELLKARIASLPPAECNGPDVFTTSTQGLGTDMDFGLEFFFDNTSPF</sequence>
<dbReference type="AlphaFoldDB" id="A0A0D1YFY4"/>
<dbReference type="Pfam" id="PF04082">
    <property type="entry name" value="Fungal_trans"/>
    <property type="match status" value="1"/>
</dbReference>
<evidence type="ECO:0000256" key="4">
    <source>
        <dbReference type="ARBA" id="ARBA00023125"/>
    </source>
</evidence>
<keyword evidence="5" id="KW-0804">Transcription</keyword>
<dbReference type="SMART" id="SM00906">
    <property type="entry name" value="Fungal_trans"/>
    <property type="match status" value="1"/>
</dbReference>
<keyword evidence="6" id="KW-0539">Nucleus</keyword>
<dbReference type="RefSeq" id="XP_016209531.1">
    <property type="nucleotide sequence ID" value="XM_016362664.1"/>
</dbReference>
<name>A0A0D1YFY4_9PEZI</name>
<dbReference type="PANTHER" id="PTHR31944">
    <property type="entry name" value="HEME-RESPONSIVE ZINC FINGER TRANSCRIPTION FACTOR HAP1"/>
    <property type="match status" value="1"/>
</dbReference>
<reference evidence="8 9" key="1">
    <citation type="submission" date="2015-01" db="EMBL/GenBank/DDBJ databases">
        <title>The Genome Sequence of Ochroconis gallopava CBS43764.</title>
        <authorList>
            <consortium name="The Broad Institute Genomics Platform"/>
            <person name="Cuomo C."/>
            <person name="de Hoog S."/>
            <person name="Gorbushina A."/>
            <person name="Stielow B."/>
            <person name="Teixiera M."/>
            <person name="Abouelleil A."/>
            <person name="Chapman S.B."/>
            <person name="Priest M."/>
            <person name="Young S.K."/>
            <person name="Wortman J."/>
            <person name="Nusbaum C."/>
            <person name="Birren B."/>
        </authorList>
    </citation>
    <scope>NUCLEOTIDE SEQUENCE [LARGE SCALE GENOMIC DNA]</scope>
    <source>
        <strain evidence="8 9">CBS 43764</strain>
    </source>
</reference>
<dbReference type="EMBL" id="KN847574">
    <property type="protein sequence ID" value="KIV99661.1"/>
    <property type="molecule type" value="Genomic_DNA"/>
</dbReference>
<dbReference type="InterPro" id="IPR007219">
    <property type="entry name" value="XnlR_reg_dom"/>
</dbReference>
<keyword evidence="3" id="KW-0805">Transcription regulation</keyword>
<evidence type="ECO:0000256" key="3">
    <source>
        <dbReference type="ARBA" id="ARBA00023015"/>
    </source>
</evidence>
<dbReference type="CDD" id="cd12148">
    <property type="entry name" value="fungal_TF_MHR"/>
    <property type="match status" value="1"/>
</dbReference>
<evidence type="ECO:0000313" key="8">
    <source>
        <dbReference type="EMBL" id="KIV99661.1"/>
    </source>
</evidence>
<dbReference type="GeneID" id="27316689"/>
<dbReference type="GO" id="GO:0005634">
    <property type="term" value="C:nucleus"/>
    <property type="evidence" value="ECO:0007669"/>
    <property type="project" value="TreeGrafter"/>
</dbReference>
<dbReference type="GO" id="GO:0006351">
    <property type="term" value="P:DNA-templated transcription"/>
    <property type="evidence" value="ECO:0007669"/>
    <property type="project" value="InterPro"/>
</dbReference>
<evidence type="ECO:0000256" key="6">
    <source>
        <dbReference type="ARBA" id="ARBA00023242"/>
    </source>
</evidence>
<dbReference type="GO" id="GO:0008270">
    <property type="term" value="F:zinc ion binding"/>
    <property type="evidence" value="ECO:0007669"/>
    <property type="project" value="InterPro"/>
</dbReference>
<keyword evidence="1" id="KW-0479">Metal-binding</keyword>
<dbReference type="InParanoid" id="A0A0D1YFY4"/>
<proteinExistence type="predicted"/>
<evidence type="ECO:0000256" key="5">
    <source>
        <dbReference type="ARBA" id="ARBA00023163"/>
    </source>
</evidence>
<dbReference type="HOGENOM" id="CLU_007091_3_2_1"/>
<keyword evidence="2" id="KW-0862">Zinc</keyword>
<dbReference type="PANTHER" id="PTHR31944:SF129">
    <property type="entry name" value="ASPYRIDONES CLUSTER REGULATOR APDR-RELATED"/>
    <property type="match status" value="1"/>
</dbReference>
<accession>A0A0D1YFY4</accession>